<protein>
    <submittedName>
        <fullName evidence="1">Uncharacterized protein</fullName>
    </submittedName>
</protein>
<reference evidence="1 2" key="1">
    <citation type="journal article" date="2014" name="Genome Biol. Evol.">
        <title>The genome of the myxosporean Thelohanellus kitauei shows adaptations to nutrient acquisition within its fish host.</title>
        <authorList>
            <person name="Yang Y."/>
            <person name="Xiong J."/>
            <person name="Zhou Z."/>
            <person name="Huo F."/>
            <person name="Miao W."/>
            <person name="Ran C."/>
            <person name="Liu Y."/>
            <person name="Zhang J."/>
            <person name="Feng J."/>
            <person name="Wang M."/>
            <person name="Wang M."/>
            <person name="Wang L."/>
            <person name="Yao B."/>
        </authorList>
    </citation>
    <scope>NUCLEOTIDE SEQUENCE [LARGE SCALE GENOMIC DNA]</scope>
    <source>
        <strain evidence="1">Wuqing</strain>
    </source>
</reference>
<accession>A0A0C2MJG6</accession>
<comment type="caution">
    <text evidence="1">The sequence shown here is derived from an EMBL/GenBank/DDBJ whole genome shotgun (WGS) entry which is preliminary data.</text>
</comment>
<evidence type="ECO:0000313" key="1">
    <source>
        <dbReference type="EMBL" id="KII64495.1"/>
    </source>
</evidence>
<dbReference type="Proteomes" id="UP000031668">
    <property type="component" value="Unassembled WGS sequence"/>
</dbReference>
<sequence>MFPYVKLNVQFGICLVVICLFRFECSLSIFDKMRIETQCPKVAKGILQILRLIQDENRKESGPKYLRYQTFDLLVGLCFLKKIRIFFLTQIRQSSPRMQYLSRNVSKDTLVPTLTMSLTLTRGLNDYMSVLKSSRFHLWLILDIVKRRNQGLFCQILIKRENRGRD</sequence>
<keyword evidence="2" id="KW-1185">Reference proteome</keyword>
<dbReference type="EMBL" id="JWZT01004259">
    <property type="protein sequence ID" value="KII64495.1"/>
    <property type="molecule type" value="Genomic_DNA"/>
</dbReference>
<dbReference type="AlphaFoldDB" id="A0A0C2MJG6"/>
<organism evidence="1 2">
    <name type="scientific">Thelohanellus kitauei</name>
    <name type="common">Myxosporean</name>
    <dbReference type="NCBI Taxonomy" id="669202"/>
    <lineage>
        <taxon>Eukaryota</taxon>
        <taxon>Metazoa</taxon>
        <taxon>Cnidaria</taxon>
        <taxon>Myxozoa</taxon>
        <taxon>Myxosporea</taxon>
        <taxon>Bivalvulida</taxon>
        <taxon>Platysporina</taxon>
        <taxon>Myxobolidae</taxon>
        <taxon>Thelohanellus</taxon>
    </lineage>
</organism>
<gene>
    <name evidence="1" type="ORF">RF11_03903</name>
</gene>
<name>A0A0C2MJG6_THEKT</name>
<proteinExistence type="predicted"/>
<evidence type="ECO:0000313" key="2">
    <source>
        <dbReference type="Proteomes" id="UP000031668"/>
    </source>
</evidence>